<dbReference type="GO" id="GO:0043139">
    <property type="term" value="F:5'-3' DNA helicase activity"/>
    <property type="evidence" value="ECO:0007669"/>
    <property type="project" value="InterPro"/>
</dbReference>
<dbReference type="PANTHER" id="PTHR12873:SF0">
    <property type="entry name" value="TWINKLE MTDNA HELICASE"/>
    <property type="match status" value="1"/>
</dbReference>
<keyword evidence="3" id="KW-1185">Reference proteome</keyword>
<evidence type="ECO:0000313" key="3">
    <source>
        <dbReference type="Proteomes" id="UP000015104"/>
    </source>
</evidence>
<dbReference type="InterPro" id="IPR007694">
    <property type="entry name" value="DNA_helicase_DnaB-like_C"/>
</dbReference>
<dbReference type="Proteomes" id="UP000015104">
    <property type="component" value="Unassembled WGS sequence"/>
</dbReference>
<dbReference type="SUPFAM" id="SSF52540">
    <property type="entry name" value="P-loop containing nucleoside triphosphate hydrolases"/>
    <property type="match status" value="1"/>
</dbReference>
<dbReference type="STRING" id="32264.T1JTF3"/>
<dbReference type="CDD" id="cd01122">
    <property type="entry name" value="Twinkle_C"/>
    <property type="match status" value="1"/>
</dbReference>
<accession>T1JTF3</accession>
<reference evidence="2" key="2">
    <citation type="submission" date="2015-06" db="UniProtKB">
        <authorList>
            <consortium name="EnsemblMetazoa"/>
        </authorList>
    </citation>
    <scope>IDENTIFICATION</scope>
</reference>
<dbReference type="GO" id="GO:0005739">
    <property type="term" value="C:mitochondrion"/>
    <property type="evidence" value="ECO:0007669"/>
    <property type="project" value="TreeGrafter"/>
</dbReference>
<dbReference type="GO" id="GO:0005524">
    <property type="term" value="F:ATP binding"/>
    <property type="evidence" value="ECO:0007669"/>
    <property type="project" value="InterPro"/>
</dbReference>
<dbReference type="Pfam" id="PF13481">
    <property type="entry name" value="AAA_25"/>
    <property type="match status" value="1"/>
</dbReference>
<sequence>MMFDLVVDKVVQKGRKISLKKSLLTFVQLRKGVYNEIVNHKQLEGIRWKRFPGINKYLKGFRPGELTVLTGPTGCGKTTFLSEYSLDLCLQGVPTLWGNFEIQNTRLCKAMMNQLAQKQLSANLQEFDHWADKFTELPMYFMNYHGAEAFENVLATMKEAVTNHQVKHVIIDNLQFMMGTRNKKYFHLDRYEYQDHVIGSCRSFATEKECHITLVIHPRKEDSGELTLNSIFGGAKASQEADNILIFQVEWKGNTRQRKYLQISKNRYDGDLGSITLKFNKETQGFGTSSSKSNQVTDDILID</sequence>
<evidence type="ECO:0000313" key="2">
    <source>
        <dbReference type="EnsemblMetazoa" id="tetur01g13900.1"/>
    </source>
</evidence>
<dbReference type="PROSITE" id="PS51199">
    <property type="entry name" value="SF4_HELICASE"/>
    <property type="match status" value="1"/>
</dbReference>
<name>T1JTF3_TETUR</name>
<evidence type="ECO:0000259" key="1">
    <source>
        <dbReference type="PROSITE" id="PS51199"/>
    </source>
</evidence>
<dbReference type="InterPro" id="IPR027417">
    <property type="entry name" value="P-loop_NTPase"/>
</dbReference>
<dbReference type="PANTHER" id="PTHR12873">
    <property type="entry name" value="T7-LIKE MITOCHONDRIAL DNA HELICASE"/>
    <property type="match status" value="1"/>
</dbReference>
<dbReference type="EnsemblMetazoa" id="tetur01g13900.1">
    <property type="protein sequence ID" value="tetur01g13900.1"/>
    <property type="gene ID" value="tetur01g13900"/>
</dbReference>
<dbReference type="AlphaFoldDB" id="T1JTF3"/>
<feature type="domain" description="SF4 helicase" evidence="1">
    <location>
        <begin position="40"/>
        <end position="293"/>
    </location>
</feature>
<proteinExistence type="predicted"/>
<dbReference type="EMBL" id="CAEY01000474">
    <property type="status" value="NOT_ANNOTATED_CDS"/>
    <property type="molecule type" value="Genomic_DNA"/>
</dbReference>
<dbReference type="HOGENOM" id="CLU_1612934_0_0_1"/>
<protein>
    <recommendedName>
        <fullName evidence="1">SF4 helicase domain-containing protein</fullName>
    </recommendedName>
</protein>
<dbReference type="GO" id="GO:0006264">
    <property type="term" value="P:mitochondrial DNA replication"/>
    <property type="evidence" value="ECO:0007669"/>
    <property type="project" value="TreeGrafter"/>
</dbReference>
<organism evidence="2 3">
    <name type="scientific">Tetranychus urticae</name>
    <name type="common">Two-spotted spider mite</name>
    <dbReference type="NCBI Taxonomy" id="32264"/>
    <lineage>
        <taxon>Eukaryota</taxon>
        <taxon>Metazoa</taxon>
        <taxon>Ecdysozoa</taxon>
        <taxon>Arthropoda</taxon>
        <taxon>Chelicerata</taxon>
        <taxon>Arachnida</taxon>
        <taxon>Acari</taxon>
        <taxon>Acariformes</taxon>
        <taxon>Trombidiformes</taxon>
        <taxon>Prostigmata</taxon>
        <taxon>Eleutherengona</taxon>
        <taxon>Raphignathae</taxon>
        <taxon>Tetranychoidea</taxon>
        <taxon>Tetranychidae</taxon>
        <taxon>Tetranychus</taxon>
    </lineage>
</organism>
<dbReference type="Gene3D" id="3.40.50.300">
    <property type="entry name" value="P-loop containing nucleotide triphosphate hydrolases"/>
    <property type="match status" value="1"/>
</dbReference>
<reference evidence="3" key="1">
    <citation type="submission" date="2011-08" db="EMBL/GenBank/DDBJ databases">
        <authorList>
            <person name="Rombauts S."/>
        </authorList>
    </citation>
    <scope>NUCLEOTIDE SEQUENCE</scope>
    <source>
        <strain evidence="3">London</strain>
    </source>
</reference>
<dbReference type="InterPro" id="IPR027032">
    <property type="entry name" value="Twinkle-like"/>
</dbReference>
<dbReference type="eggNOG" id="KOG2373">
    <property type="taxonomic scope" value="Eukaryota"/>
</dbReference>
<dbReference type="GO" id="GO:0003697">
    <property type="term" value="F:single-stranded DNA binding"/>
    <property type="evidence" value="ECO:0007669"/>
    <property type="project" value="InterPro"/>
</dbReference>